<evidence type="ECO:0000256" key="5">
    <source>
        <dbReference type="ARBA" id="ARBA00022982"/>
    </source>
</evidence>
<evidence type="ECO:0000256" key="2">
    <source>
        <dbReference type="ARBA" id="ARBA00022448"/>
    </source>
</evidence>
<evidence type="ECO:0000313" key="15">
    <source>
        <dbReference type="EnsemblPlants" id="Kaladp0033s0325.1.v1.1.CDS.1"/>
    </source>
</evidence>
<dbReference type="CDD" id="cd09629">
    <property type="entry name" value="DOMON_CIL1_like"/>
    <property type="match status" value="1"/>
</dbReference>
<evidence type="ECO:0000256" key="12">
    <source>
        <dbReference type="SAM" id="SignalP"/>
    </source>
</evidence>
<dbReference type="OMA" id="SIAWTYH"/>
<dbReference type="SMART" id="SM00665">
    <property type="entry name" value="B561"/>
    <property type="match status" value="1"/>
</dbReference>
<feature type="signal peptide" evidence="12">
    <location>
        <begin position="1"/>
        <end position="22"/>
    </location>
</feature>
<dbReference type="Proteomes" id="UP000594263">
    <property type="component" value="Unplaced"/>
</dbReference>
<feature type="transmembrane region" description="Helical" evidence="11">
    <location>
        <begin position="249"/>
        <end position="270"/>
    </location>
</feature>
<reference evidence="15" key="1">
    <citation type="submission" date="2021-01" db="UniProtKB">
        <authorList>
            <consortium name="EnsemblPlants"/>
        </authorList>
    </citation>
    <scope>IDENTIFICATION</scope>
</reference>
<dbReference type="Gramene" id="Kaladp0033s0325.1.v1.1">
    <property type="protein sequence ID" value="Kaladp0033s0325.1.v1.1.CDS.1"/>
    <property type="gene ID" value="Kaladp0033s0325.v1.1"/>
</dbReference>
<dbReference type="InterPro" id="IPR005018">
    <property type="entry name" value="DOMON_domain"/>
</dbReference>
<name>A0A7N0ZU20_KALFE</name>
<dbReference type="Pfam" id="PF03188">
    <property type="entry name" value="Cytochrom_B561"/>
    <property type="match status" value="1"/>
</dbReference>
<evidence type="ECO:0000259" key="14">
    <source>
        <dbReference type="PROSITE" id="PS50939"/>
    </source>
</evidence>
<keyword evidence="3 11" id="KW-0812">Transmembrane</keyword>
<evidence type="ECO:0000256" key="1">
    <source>
        <dbReference type="ARBA" id="ARBA00004370"/>
    </source>
</evidence>
<evidence type="ECO:0000313" key="16">
    <source>
        <dbReference type="Proteomes" id="UP000594263"/>
    </source>
</evidence>
<feature type="transmembrane region" description="Helical" evidence="11">
    <location>
        <begin position="352"/>
        <end position="380"/>
    </location>
</feature>
<keyword evidence="7 8" id="KW-0472">Membrane</keyword>
<dbReference type="InterPro" id="IPR006593">
    <property type="entry name" value="Cyt_b561/ferric_Rdtase_TM"/>
</dbReference>
<feature type="binding site" description="axial binding residue" evidence="9">
    <location>
        <position position="324"/>
    </location>
    <ligand>
        <name>heme b</name>
        <dbReference type="ChEBI" id="CHEBI:60344"/>
        <label>1</label>
    </ligand>
    <ligandPart>
        <name>Fe</name>
        <dbReference type="ChEBI" id="CHEBI:18248"/>
    </ligandPart>
</feature>
<feature type="transmembrane region" description="Helical" evidence="11">
    <location>
        <begin position="290"/>
        <end position="307"/>
    </location>
</feature>
<dbReference type="PROSITE" id="PS50836">
    <property type="entry name" value="DOMON"/>
    <property type="match status" value="1"/>
</dbReference>
<dbReference type="PIRSF" id="PIRSF037471">
    <property type="entry name" value="UCP037471"/>
    <property type="match status" value="1"/>
</dbReference>
<evidence type="ECO:0000259" key="13">
    <source>
        <dbReference type="PROSITE" id="PS50836"/>
    </source>
</evidence>
<dbReference type="GO" id="GO:0046872">
    <property type="term" value="F:metal ion binding"/>
    <property type="evidence" value="ECO:0007669"/>
    <property type="project" value="UniProtKB-KW"/>
</dbReference>
<dbReference type="Gene3D" id="1.20.120.1770">
    <property type="match status" value="1"/>
</dbReference>
<feature type="transmembrane region" description="Helical" evidence="11">
    <location>
        <begin position="217"/>
        <end position="237"/>
    </location>
</feature>
<dbReference type="GO" id="GO:0016020">
    <property type="term" value="C:membrane"/>
    <property type="evidence" value="ECO:0007669"/>
    <property type="project" value="UniProtKB-SubCell"/>
</dbReference>
<dbReference type="PANTHER" id="PTHR23130">
    <property type="entry name" value="CYTOCHROME B561 AND DOMON DOMAIN-CONTAINING PROTEIN"/>
    <property type="match status" value="1"/>
</dbReference>
<dbReference type="CDD" id="cd08760">
    <property type="entry name" value="Cyt_b561_FRRS1_like"/>
    <property type="match status" value="1"/>
</dbReference>
<dbReference type="Pfam" id="PF04526">
    <property type="entry name" value="DUF568"/>
    <property type="match status" value="1"/>
</dbReference>
<feature type="chain" id="PRO_5029672095" description="Cytochrome b561 and DOMON domain-containing protein" evidence="12">
    <location>
        <begin position="23"/>
        <end position="427"/>
    </location>
</feature>
<evidence type="ECO:0000256" key="9">
    <source>
        <dbReference type="PIRSR" id="PIRSR037471-1"/>
    </source>
</evidence>
<keyword evidence="2 8" id="KW-0813">Transport</keyword>
<keyword evidence="6 11" id="KW-1133">Transmembrane helix</keyword>
<evidence type="ECO:0000256" key="10">
    <source>
        <dbReference type="SAM" id="MobiDB-lite"/>
    </source>
</evidence>
<dbReference type="InterPro" id="IPR017214">
    <property type="entry name" value="UCP037471"/>
</dbReference>
<feature type="compositionally biased region" description="Basic and acidic residues" evidence="10">
    <location>
        <begin position="392"/>
        <end position="404"/>
    </location>
</feature>
<sequence>MLRLHHILIPLLLHFVPKPASSAHCTTTTSSKTFEKCMMLPTQEASMAWTFHAHNATLDLVFFGSFISPSGWVAWGINPASAEMTGARTLIAFPDPTSGQLVLLPYILDPSVKLQKSPLLSQPLDIHLLSSSAVLYGGKMATIHDGATVQIYATLKLGGNKTRIHLVWNRGLYVQGYSPTIHPTTINDLSSAATIDVLSGVSNSRISSGYLKTMKTIHGILNALSWGFLLPAGAVLARYLRHMRSLGPIWFYAHAGVQLSGFIIGAVGFGIGIRLGQLSPGAVYGLHRKLGIAVFSLGALQTLALLFRPKTTTTKLRKYWKSYHHLVGYGCVVVGVVNCFQGFQAMGEERSYSMLAYCLGLSTLVGICVALEANGWVVFCRNAQEEKMRREGVLGFGSEKEKPATARASSVSPSHHSRSQSLSQGHG</sequence>
<feature type="binding site" description="axial binding residue" evidence="9">
    <location>
        <position position="254"/>
    </location>
    <ligand>
        <name>heme b</name>
        <dbReference type="ChEBI" id="CHEBI:60344"/>
        <label>1</label>
    </ligand>
    <ligandPart>
        <name>Fe</name>
        <dbReference type="ChEBI" id="CHEBI:18248"/>
    </ligandPart>
</feature>
<feature type="region of interest" description="Disordered" evidence="10">
    <location>
        <begin position="392"/>
        <end position="427"/>
    </location>
</feature>
<evidence type="ECO:0000256" key="4">
    <source>
        <dbReference type="ARBA" id="ARBA00022729"/>
    </source>
</evidence>
<dbReference type="EnsemblPlants" id="Kaladp0033s0325.1.v1.1">
    <property type="protein sequence ID" value="Kaladp0033s0325.1.v1.1.CDS.1"/>
    <property type="gene ID" value="Kaladp0033s0325.v1.1"/>
</dbReference>
<dbReference type="InterPro" id="IPR045265">
    <property type="entry name" value="AIR12_DOMON"/>
</dbReference>
<evidence type="ECO:0000256" key="6">
    <source>
        <dbReference type="ARBA" id="ARBA00022989"/>
    </source>
</evidence>
<dbReference type="AlphaFoldDB" id="A0A7N0ZU20"/>
<dbReference type="PANTHER" id="PTHR23130:SF60">
    <property type="entry name" value="CYTOCHROME B561 AND DOMON DOMAIN-CONTAINING PROTEIN"/>
    <property type="match status" value="1"/>
</dbReference>
<keyword evidence="5 8" id="KW-0249">Electron transport</keyword>
<feature type="binding site" description="axial binding residue" evidence="9">
    <location>
        <position position="218"/>
    </location>
    <ligand>
        <name>heme b</name>
        <dbReference type="ChEBI" id="CHEBI:60344"/>
        <label>1</label>
    </ligand>
    <ligandPart>
        <name>Fe</name>
        <dbReference type="ChEBI" id="CHEBI:18248"/>
    </ligandPart>
</feature>
<keyword evidence="9" id="KW-0408">Iron</keyword>
<proteinExistence type="predicted"/>
<evidence type="ECO:0000256" key="11">
    <source>
        <dbReference type="SAM" id="Phobius"/>
    </source>
</evidence>
<feature type="domain" description="DOMON" evidence="13">
    <location>
        <begin position="43"/>
        <end position="171"/>
    </location>
</feature>
<accession>A0A7N0ZU20</accession>
<keyword evidence="16" id="KW-1185">Reference proteome</keyword>
<comment type="subcellular location">
    <subcellularLocation>
        <location evidence="1">Membrane</location>
    </subcellularLocation>
</comment>
<keyword evidence="9" id="KW-0479">Metal-binding</keyword>
<feature type="compositionally biased region" description="Low complexity" evidence="10">
    <location>
        <begin position="406"/>
        <end position="427"/>
    </location>
</feature>
<keyword evidence="4 12" id="KW-0732">Signal</keyword>
<evidence type="ECO:0000256" key="8">
    <source>
        <dbReference type="PIRNR" id="PIRNR037471"/>
    </source>
</evidence>
<feature type="domain" description="Cytochrome b561" evidence="14">
    <location>
        <begin position="178"/>
        <end position="380"/>
    </location>
</feature>
<dbReference type="PROSITE" id="PS50939">
    <property type="entry name" value="CYTOCHROME_B561"/>
    <property type="match status" value="1"/>
</dbReference>
<feature type="transmembrane region" description="Helical" evidence="11">
    <location>
        <begin position="327"/>
        <end position="346"/>
    </location>
</feature>
<comment type="cofactor">
    <cofactor evidence="8">
        <name>heme b</name>
        <dbReference type="ChEBI" id="CHEBI:60344"/>
    </cofactor>
    <text evidence="8">Binds 2 heme b groups non-covalently.</text>
</comment>
<protein>
    <recommendedName>
        <fullName evidence="8">Cytochrome b561 and DOMON domain-containing protein</fullName>
    </recommendedName>
</protein>
<evidence type="ECO:0000256" key="3">
    <source>
        <dbReference type="ARBA" id="ARBA00022692"/>
    </source>
</evidence>
<feature type="binding site" description="axial binding residue" evidence="9">
    <location>
        <position position="287"/>
    </location>
    <ligand>
        <name>heme b</name>
        <dbReference type="ChEBI" id="CHEBI:60344"/>
        <label>1</label>
    </ligand>
    <ligandPart>
        <name>Fe</name>
        <dbReference type="ChEBI" id="CHEBI:18248"/>
    </ligandPart>
</feature>
<organism evidence="15 16">
    <name type="scientific">Kalanchoe fedtschenkoi</name>
    <name type="common">Lavender scallops</name>
    <name type="synonym">South American air plant</name>
    <dbReference type="NCBI Taxonomy" id="63787"/>
    <lineage>
        <taxon>Eukaryota</taxon>
        <taxon>Viridiplantae</taxon>
        <taxon>Streptophyta</taxon>
        <taxon>Embryophyta</taxon>
        <taxon>Tracheophyta</taxon>
        <taxon>Spermatophyta</taxon>
        <taxon>Magnoliopsida</taxon>
        <taxon>eudicotyledons</taxon>
        <taxon>Gunneridae</taxon>
        <taxon>Pentapetalae</taxon>
        <taxon>Saxifragales</taxon>
        <taxon>Crassulaceae</taxon>
        <taxon>Kalanchoe</taxon>
    </lineage>
</organism>
<evidence type="ECO:0000256" key="7">
    <source>
        <dbReference type="ARBA" id="ARBA00023136"/>
    </source>
</evidence>